<dbReference type="KEGG" id="prel:PRELSG_0828300"/>
<dbReference type="AlphaFoldDB" id="A0A1J1H4L9"/>
<dbReference type="VEuPathDB" id="PlasmoDB:PRELSG_0828300"/>
<dbReference type="Proteomes" id="UP000220158">
    <property type="component" value="Chromosome 8"/>
</dbReference>
<sequence length="459" mass="53380">MSSNNSYSSCMFVKNEYDEIYSNEKMKKRNIKDCMKHDSNDFKLQHNLKKIRKKKLSKLKNYNNNQIKNYKVKWSNRMKWTPKMLEIFEESVFYFLEQQKKIKDSTYEPTPCRILSYMHKKFEDLEEKNLNDIKNMQNLSRLHVGSKLQKFLLKLKKLGMRENIKNTSKINDASVDTYYSNDNNDSNKNNNSDYYFGGNAEKSYNAHNISHSCSKSNASNPVDNYSGSNKDINESINNKSFVETDNYNNGLYSNQIINDSKYFTNYDTVNSYFIYASNYDNTNVQNKISSNIPQSDSNDLIDSNRNISFVNEVNLTSKANQNSALSLNNPLILTNNSFEISPFSLNSSNTNNKSFNNVGDTFYSFNNMNLNSINNEMNELQIVELLHLVVKDFSLLNDNMKAQILFKLAKQLLNMAEEIFTNNLTNYTSLEDKMNYPCKSNINSLIPLRMLCQINNLKD</sequence>
<feature type="region of interest" description="Disordered" evidence="1">
    <location>
        <begin position="211"/>
        <end position="230"/>
    </location>
</feature>
<accession>A0A1J1H4L9</accession>
<evidence type="ECO:0000313" key="3">
    <source>
        <dbReference type="Proteomes" id="UP000220158"/>
    </source>
</evidence>
<keyword evidence="3" id="KW-1185">Reference proteome</keyword>
<proteinExistence type="predicted"/>
<dbReference type="RefSeq" id="XP_028532859.1">
    <property type="nucleotide sequence ID" value="XM_028676363.1"/>
</dbReference>
<protein>
    <submittedName>
        <fullName evidence="2">Uncharacterized protein</fullName>
    </submittedName>
</protein>
<evidence type="ECO:0000313" key="2">
    <source>
        <dbReference type="EMBL" id="CRG99854.1"/>
    </source>
</evidence>
<dbReference type="OrthoDB" id="10396517at2759"/>
<organism evidence="2 3">
    <name type="scientific">Plasmodium relictum</name>
    <dbReference type="NCBI Taxonomy" id="85471"/>
    <lineage>
        <taxon>Eukaryota</taxon>
        <taxon>Sar</taxon>
        <taxon>Alveolata</taxon>
        <taxon>Apicomplexa</taxon>
        <taxon>Aconoidasida</taxon>
        <taxon>Haemosporida</taxon>
        <taxon>Plasmodiidae</taxon>
        <taxon>Plasmodium</taxon>
        <taxon>Plasmodium (Haemamoeba)</taxon>
    </lineage>
</organism>
<dbReference type="EMBL" id="LN835303">
    <property type="protein sequence ID" value="CRG99854.1"/>
    <property type="molecule type" value="Genomic_DNA"/>
</dbReference>
<dbReference type="GeneID" id="39735959"/>
<reference evidence="2 3" key="1">
    <citation type="submission" date="2015-04" db="EMBL/GenBank/DDBJ databases">
        <authorList>
            <consortium name="Pathogen Informatics"/>
        </authorList>
    </citation>
    <scope>NUCLEOTIDE SEQUENCE [LARGE SCALE GENOMIC DNA]</scope>
    <source>
        <strain evidence="2 3">SGS1</strain>
    </source>
</reference>
<evidence type="ECO:0000256" key="1">
    <source>
        <dbReference type="SAM" id="MobiDB-lite"/>
    </source>
</evidence>
<name>A0A1J1H4L9_PLARL</name>
<gene>
    <name evidence="2" type="ORF">PRELSG_0828300</name>
</gene>
<dbReference type="Gene3D" id="1.10.10.60">
    <property type="entry name" value="Homeodomain-like"/>
    <property type="match status" value="1"/>
</dbReference>